<keyword evidence="2" id="KW-1185">Reference proteome</keyword>
<reference evidence="1" key="1">
    <citation type="submission" date="2021-06" db="EMBL/GenBank/DDBJ databases">
        <authorList>
            <person name="Kallberg Y."/>
            <person name="Tangrot J."/>
            <person name="Rosling A."/>
        </authorList>
    </citation>
    <scope>NUCLEOTIDE SEQUENCE</scope>
    <source>
        <strain evidence="1">IL203A</strain>
    </source>
</reference>
<organism evidence="1 2">
    <name type="scientific">Dentiscutata heterogama</name>
    <dbReference type="NCBI Taxonomy" id="1316150"/>
    <lineage>
        <taxon>Eukaryota</taxon>
        <taxon>Fungi</taxon>
        <taxon>Fungi incertae sedis</taxon>
        <taxon>Mucoromycota</taxon>
        <taxon>Glomeromycotina</taxon>
        <taxon>Glomeromycetes</taxon>
        <taxon>Diversisporales</taxon>
        <taxon>Gigasporaceae</taxon>
        <taxon>Dentiscutata</taxon>
    </lineage>
</organism>
<proteinExistence type="predicted"/>
<name>A0ACA9MVG8_9GLOM</name>
<evidence type="ECO:0000313" key="2">
    <source>
        <dbReference type="Proteomes" id="UP000789702"/>
    </source>
</evidence>
<dbReference type="Proteomes" id="UP000789702">
    <property type="component" value="Unassembled WGS sequence"/>
</dbReference>
<evidence type="ECO:0000313" key="1">
    <source>
        <dbReference type="EMBL" id="CAG8607683.1"/>
    </source>
</evidence>
<accession>A0ACA9MVG8</accession>
<protein>
    <submittedName>
        <fullName evidence="1">6203_t:CDS:1</fullName>
    </submittedName>
</protein>
<feature type="non-terminal residue" evidence="1">
    <location>
        <position position="132"/>
    </location>
</feature>
<gene>
    <name evidence="1" type="ORF">DHETER_LOCUS7505</name>
</gene>
<dbReference type="EMBL" id="CAJVPU010010659">
    <property type="protein sequence ID" value="CAG8607683.1"/>
    <property type="molecule type" value="Genomic_DNA"/>
</dbReference>
<sequence>MDSLDFDLHELILDQLASILSIDVDTTNEDALRLANRCPELPTDKDPGIGKPQQSIGFITKSYRQNISALASFAHQSQALVHNDCLQEIGKIIDMIIHSSDPAHVYIKKFLARYQSQGYPLSTNGIILGLTI</sequence>
<comment type="caution">
    <text evidence="1">The sequence shown here is derived from an EMBL/GenBank/DDBJ whole genome shotgun (WGS) entry which is preliminary data.</text>
</comment>